<feature type="compositionally biased region" description="Acidic residues" evidence="1">
    <location>
        <begin position="41"/>
        <end position="67"/>
    </location>
</feature>
<reference evidence="2 3" key="1">
    <citation type="journal article" date="2012" name="Eukaryot. Cell">
        <title>Genome sequence of the fungus Glarea lozoyensis: the first genome sequence of a species from the Helotiaceae family.</title>
        <authorList>
            <person name="Youssar L."/>
            <person name="Gruening B.A."/>
            <person name="Erxleben A."/>
            <person name="Guenther S."/>
            <person name="Huettel W."/>
        </authorList>
    </citation>
    <scope>NUCLEOTIDE SEQUENCE [LARGE SCALE GENOMIC DNA]</scope>
    <source>
        <strain evidence="3">ATCC 74030 / MF5533</strain>
    </source>
</reference>
<dbReference type="Proteomes" id="UP000005446">
    <property type="component" value="Unassembled WGS sequence"/>
</dbReference>
<protein>
    <submittedName>
        <fullName evidence="2">Uncharacterized protein</fullName>
    </submittedName>
</protein>
<dbReference type="OrthoDB" id="508139at2759"/>
<name>H0EKJ7_GLAL7</name>
<keyword evidence="3" id="KW-1185">Reference proteome</keyword>
<feature type="compositionally biased region" description="Polar residues" evidence="1">
    <location>
        <begin position="21"/>
        <end position="30"/>
    </location>
</feature>
<feature type="region of interest" description="Disordered" evidence="1">
    <location>
        <begin position="225"/>
        <end position="244"/>
    </location>
</feature>
<gene>
    <name evidence="2" type="ORF">M7I_3095</name>
</gene>
<dbReference type="EMBL" id="AGUE01000069">
    <property type="protein sequence ID" value="EHL00977.1"/>
    <property type="molecule type" value="Genomic_DNA"/>
</dbReference>
<accession>H0EKJ7</accession>
<sequence length="524" mass="59786">MESIAMETRGKRTADAISPTREGSSQSASIANDRKKRDNILDEGEDENDEDLEDMSDDNEDDIFDEGDDFDQEMDVYEEFMGPEEREIEQKEHSLGNQKLIFKIFLADDDEEFTRWMQTIHVHCSCEGKVIGRGFGRIGFELFDRYGRLKKESKDHPIQKGTGVWGPELDIGSFFVIEQILIDKEWRRKALGTKIGTYLVEKSRTGSRDSQYSLAVPGWLNRDIESHTRGKTKSEQREIRYHKSHPARAILPADDFDPTEEEPDNDEGPECEDAAEWGADEKRKSWRLELLKDRLPFHHAIITLPDSEAWKSDENPADEWAKADRYSNNVLHIAACELKIQTVRWLISDSGKGQILSLARNVKGYTPIEQLESELETKRTRRTHGMMTVDISDNFSGFAPEATSCLAALRSSGNLSRIQLARLKFGCTCGSNRPPTLLNLVHEFMDASEWPPHTKNFLGRGGEPESVLRIIFENAVDQDEWTGDGEHMEVFRDKVMAFPECRNDHEFGFVALACGIPNLMRLYG</sequence>
<evidence type="ECO:0000313" key="2">
    <source>
        <dbReference type="EMBL" id="EHL00977.1"/>
    </source>
</evidence>
<feature type="region of interest" description="Disordered" evidence="1">
    <location>
        <begin position="1"/>
        <end position="67"/>
    </location>
</feature>
<dbReference type="HOGENOM" id="CLU_012166_1_0_1"/>
<comment type="caution">
    <text evidence="2">The sequence shown here is derived from an EMBL/GenBank/DDBJ whole genome shotgun (WGS) entry which is preliminary data.</text>
</comment>
<evidence type="ECO:0000313" key="3">
    <source>
        <dbReference type="Proteomes" id="UP000005446"/>
    </source>
</evidence>
<feature type="region of interest" description="Disordered" evidence="1">
    <location>
        <begin position="250"/>
        <end position="278"/>
    </location>
</feature>
<feature type="compositionally biased region" description="Basic and acidic residues" evidence="1">
    <location>
        <begin position="225"/>
        <end position="241"/>
    </location>
</feature>
<proteinExistence type="predicted"/>
<organism evidence="2 3">
    <name type="scientific">Glarea lozoyensis (strain ATCC 74030 / MF5533)</name>
    <dbReference type="NCBI Taxonomy" id="1104152"/>
    <lineage>
        <taxon>Eukaryota</taxon>
        <taxon>Fungi</taxon>
        <taxon>Dikarya</taxon>
        <taxon>Ascomycota</taxon>
        <taxon>Pezizomycotina</taxon>
        <taxon>Leotiomycetes</taxon>
        <taxon>Helotiales</taxon>
        <taxon>Helotiaceae</taxon>
        <taxon>Glarea</taxon>
    </lineage>
</organism>
<dbReference type="AlphaFoldDB" id="H0EKJ7"/>
<dbReference type="InParanoid" id="H0EKJ7"/>
<evidence type="ECO:0000256" key="1">
    <source>
        <dbReference type="SAM" id="MobiDB-lite"/>
    </source>
</evidence>
<feature type="compositionally biased region" description="Acidic residues" evidence="1">
    <location>
        <begin position="254"/>
        <end position="275"/>
    </location>
</feature>